<dbReference type="OrthoDB" id="1453403at2"/>
<proteinExistence type="predicted"/>
<dbReference type="Proteomes" id="UP000215214">
    <property type="component" value="Chromosome TJEJU"/>
</dbReference>
<keyword evidence="1" id="KW-0449">Lipoprotein</keyword>
<evidence type="ECO:0000313" key="2">
    <source>
        <dbReference type="Proteomes" id="UP000215214"/>
    </source>
</evidence>
<reference evidence="1 2" key="1">
    <citation type="submission" date="2017-07" db="EMBL/GenBank/DDBJ databases">
        <authorList>
            <person name="Sun Z.S."/>
            <person name="Albrecht U."/>
            <person name="Echele G."/>
            <person name="Lee C.C."/>
        </authorList>
    </citation>
    <scope>NUCLEOTIDE SEQUENCE [LARGE SCALE GENOMIC DNA]</scope>
    <source>
        <strain evidence="2">type strain: KCTC 22618</strain>
    </source>
</reference>
<organism evidence="1 2">
    <name type="scientific">Tenacibaculum jejuense</name>
    <dbReference type="NCBI Taxonomy" id="584609"/>
    <lineage>
        <taxon>Bacteria</taxon>
        <taxon>Pseudomonadati</taxon>
        <taxon>Bacteroidota</taxon>
        <taxon>Flavobacteriia</taxon>
        <taxon>Flavobacteriales</taxon>
        <taxon>Flavobacteriaceae</taxon>
        <taxon>Tenacibaculum</taxon>
    </lineage>
</organism>
<protein>
    <submittedName>
        <fullName evidence="1">Probable lipoprotein</fullName>
    </submittedName>
</protein>
<sequence length="267" mass="30361">MKITNLLFICALLLSIACEDNTNDLEMVEDTNSTNNLKNRTQTVINTRESIDQFQKKLQWVSYISARVIMNKSSNRVELFNYLNGRETVTLNELIGENSNLNFKNEFLNVLRSFINETPPGRDPIHGTQSPPEPLVTCEDDLGDCLSPIHNIVQIAEQFFLRSVLQQNCIELYFPEGLHPLVNPNLPYSVTSTAHPLNYDSFNHGYHHSSVTSDQSDRNGVTKVNTVNTLYLNTMTDNVIVARPYVNQTNCTYPEYLLINLAAFLQQ</sequence>
<dbReference type="EMBL" id="LT899436">
    <property type="protein sequence ID" value="SNR15626.1"/>
    <property type="molecule type" value="Genomic_DNA"/>
</dbReference>
<gene>
    <name evidence="1" type="ORF">TJEJU_1922</name>
</gene>
<keyword evidence="2" id="KW-1185">Reference proteome</keyword>
<evidence type="ECO:0000313" key="1">
    <source>
        <dbReference type="EMBL" id="SNR15626.1"/>
    </source>
</evidence>
<dbReference type="AlphaFoldDB" id="A0A238U9F2"/>
<accession>A0A238U9F2</accession>
<dbReference type="RefSeq" id="WP_095071548.1">
    <property type="nucleotide sequence ID" value="NZ_LT899436.1"/>
</dbReference>
<dbReference type="KEGG" id="tje:TJEJU_1922"/>
<dbReference type="PROSITE" id="PS51257">
    <property type="entry name" value="PROKAR_LIPOPROTEIN"/>
    <property type="match status" value="1"/>
</dbReference>
<name>A0A238U9F2_9FLAO</name>